<feature type="region of interest" description="Disordered" evidence="1">
    <location>
        <begin position="158"/>
        <end position="177"/>
    </location>
</feature>
<proteinExistence type="predicted"/>
<sequence length="177" mass="20184">MADEASFRGTDATDCTPAEPSDEAPEARPVARDREETTSPFPSERRAALVWKNVELLGTVTALQKERDHLQAELGQRKSAEEAERRAPPEETEEREFVRLSTDRYECGPCCIYSARFLWYWIATVSSLVAVRTKAFLLWMWPKLKICCGKMEKVTPGERFSKEKRRTSSDAEVVQPP</sequence>
<dbReference type="AlphaFoldDB" id="A0A7S1FZS1"/>
<evidence type="ECO:0000313" key="2">
    <source>
        <dbReference type="EMBL" id="CAD8899709.1"/>
    </source>
</evidence>
<feature type="region of interest" description="Disordered" evidence="1">
    <location>
        <begin position="1"/>
        <end position="43"/>
    </location>
</feature>
<dbReference type="EMBL" id="HBFR01036971">
    <property type="protein sequence ID" value="CAD8899709.1"/>
    <property type="molecule type" value="Transcribed_RNA"/>
</dbReference>
<reference evidence="2" key="1">
    <citation type="submission" date="2021-01" db="EMBL/GenBank/DDBJ databases">
        <authorList>
            <person name="Corre E."/>
            <person name="Pelletier E."/>
            <person name="Niang G."/>
            <person name="Scheremetjew M."/>
            <person name="Finn R."/>
            <person name="Kale V."/>
            <person name="Holt S."/>
            <person name="Cochrane G."/>
            <person name="Meng A."/>
            <person name="Brown T."/>
            <person name="Cohen L."/>
        </authorList>
    </citation>
    <scope>NUCLEOTIDE SEQUENCE</scope>
    <source>
        <strain evidence="2">308</strain>
    </source>
</reference>
<feature type="region of interest" description="Disordered" evidence="1">
    <location>
        <begin position="70"/>
        <end position="95"/>
    </location>
</feature>
<organism evidence="2">
    <name type="scientific">Corethron hystrix</name>
    <dbReference type="NCBI Taxonomy" id="216773"/>
    <lineage>
        <taxon>Eukaryota</taxon>
        <taxon>Sar</taxon>
        <taxon>Stramenopiles</taxon>
        <taxon>Ochrophyta</taxon>
        <taxon>Bacillariophyta</taxon>
        <taxon>Coscinodiscophyceae</taxon>
        <taxon>Corethrophycidae</taxon>
        <taxon>Corethrales</taxon>
        <taxon>Corethraceae</taxon>
        <taxon>Corethron</taxon>
    </lineage>
</organism>
<feature type="compositionally biased region" description="Basic and acidic residues" evidence="1">
    <location>
        <begin position="25"/>
        <end position="43"/>
    </location>
</feature>
<accession>A0A7S1FZS1</accession>
<protein>
    <submittedName>
        <fullName evidence="2">Uncharacterized protein</fullName>
    </submittedName>
</protein>
<gene>
    <name evidence="2" type="ORF">CHYS00102_LOCUS26925</name>
</gene>
<evidence type="ECO:0000256" key="1">
    <source>
        <dbReference type="SAM" id="MobiDB-lite"/>
    </source>
</evidence>
<feature type="compositionally biased region" description="Basic and acidic residues" evidence="1">
    <location>
        <begin position="158"/>
        <end position="169"/>
    </location>
</feature>
<name>A0A7S1FZS1_9STRA</name>